<evidence type="ECO:0000313" key="2">
    <source>
        <dbReference type="EMBL" id="WWR45849.1"/>
    </source>
</evidence>
<dbReference type="InterPro" id="IPR000014">
    <property type="entry name" value="PAS"/>
</dbReference>
<sequence length="406" mass="45516">MNQKTSVTLDQERPFEFDELFFSRTDERGVIQAGNSVFQSISAYSWDEILHAPHRLIRHPDMPRGVFWLMWDTIQKGNPIGAYVKNLAKDGCYYWVFAVVTPIEGGFLSVRLKPSSTVFEAVKKQYADLRDAEVTQNVSPKESAARLTDHLAALGYDSYSAFMAQALSLEVSARDEHLGRTKDASQTCFERLAKSAEDLLYCTSNIADVFSKNKHIPLNLKIHAAQLGDIGTPIGTISDNYTMISNEIQQQMSEFVRNCHNVSQAVGKGWFLTSTAMVQRQVIDFFQYEETCEAVNQDVEMQHLRAQQQSYSEQALKGLRAISSQIELFSQSCAEMRRLSTSLKVIRVIGKIESASIDNSLNNLDHLIDDLGQFQSVLGEGLDAVDVANKHMRSDVDILIGRRAAA</sequence>
<name>A0ABZ2HDC2_9RHOB</name>
<dbReference type="InterPro" id="IPR035965">
    <property type="entry name" value="PAS-like_dom_sf"/>
</dbReference>
<evidence type="ECO:0000313" key="3">
    <source>
        <dbReference type="Proteomes" id="UP001364156"/>
    </source>
</evidence>
<accession>A0ABZ2HDC2</accession>
<protein>
    <submittedName>
        <fullName evidence="2">PAS domain-containing protein</fullName>
    </submittedName>
</protein>
<keyword evidence="3" id="KW-1185">Reference proteome</keyword>
<evidence type="ECO:0000259" key="1">
    <source>
        <dbReference type="Pfam" id="PF08447"/>
    </source>
</evidence>
<dbReference type="Proteomes" id="UP001364156">
    <property type="component" value="Chromosome"/>
</dbReference>
<reference evidence="2 3" key="1">
    <citation type="submission" date="2023-10" db="EMBL/GenBank/DDBJ databases">
        <title>Roseovarius strain S88 nov., isolated from a marine algae.</title>
        <authorList>
            <person name="Lee M.W."/>
            <person name="Lee J.K."/>
            <person name="Kim J.M."/>
            <person name="Choi D.G."/>
            <person name="Baek J.H."/>
            <person name="Bayburt H."/>
            <person name="Jung J.J."/>
            <person name="Han D.M."/>
            <person name="Jeon C.O."/>
        </authorList>
    </citation>
    <scope>NUCLEOTIDE SEQUENCE [LARGE SCALE GENOMIC DNA]</scope>
    <source>
        <strain evidence="2 3">S88</strain>
    </source>
</reference>
<dbReference type="Pfam" id="PF08447">
    <property type="entry name" value="PAS_3"/>
    <property type="match status" value="1"/>
</dbReference>
<organism evidence="2 3">
    <name type="scientific">Roseovarius phycicola</name>
    <dbReference type="NCBI Taxonomy" id="3080976"/>
    <lineage>
        <taxon>Bacteria</taxon>
        <taxon>Pseudomonadati</taxon>
        <taxon>Pseudomonadota</taxon>
        <taxon>Alphaproteobacteria</taxon>
        <taxon>Rhodobacterales</taxon>
        <taxon>Roseobacteraceae</taxon>
        <taxon>Roseovarius</taxon>
    </lineage>
</organism>
<dbReference type="CDD" id="cd00130">
    <property type="entry name" value="PAS"/>
    <property type="match status" value="1"/>
</dbReference>
<dbReference type="EMBL" id="CP146069">
    <property type="protein sequence ID" value="WWR45849.1"/>
    <property type="molecule type" value="Genomic_DNA"/>
</dbReference>
<feature type="domain" description="PAS fold-3" evidence="1">
    <location>
        <begin position="37"/>
        <end position="103"/>
    </location>
</feature>
<dbReference type="Gene3D" id="3.30.450.20">
    <property type="entry name" value="PAS domain"/>
    <property type="match status" value="1"/>
</dbReference>
<gene>
    <name evidence="2" type="ORF">RZ517_13815</name>
</gene>
<dbReference type="RefSeq" id="WP_338548758.1">
    <property type="nucleotide sequence ID" value="NZ_CP146069.1"/>
</dbReference>
<dbReference type="SUPFAM" id="SSF55785">
    <property type="entry name" value="PYP-like sensor domain (PAS domain)"/>
    <property type="match status" value="1"/>
</dbReference>
<dbReference type="InterPro" id="IPR013655">
    <property type="entry name" value="PAS_fold_3"/>
</dbReference>
<proteinExistence type="predicted"/>